<keyword evidence="2" id="KW-1185">Reference proteome</keyword>
<proteinExistence type="predicted"/>
<reference evidence="1 2" key="1">
    <citation type="submission" date="2018-03" db="EMBL/GenBank/DDBJ databases">
        <title>Mesoflavibacter sp. HG37 and Mesoflavibacter sp. HG96 sp.nov., two marine bacteria isolated from seawater of Western Pacific Ocean.</title>
        <authorList>
            <person name="Cheng H."/>
            <person name="Wu Y.-H."/>
            <person name="Guo L.-L."/>
            <person name="Xu X.-W."/>
        </authorList>
    </citation>
    <scope>NUCLEOTIDE SEQUENCE [LARGE SCALE GENOMIC DNA]</scope>
    <source>
        <strain evidence="1 2">KCTC 32269</strain>
    </source>
</reference>
<protein>
    <submittedName>
        <fullName evidence="1">Uncharacterized protein</fullName>
    </submittedName>
</protein>
<evidence type="ECO:0000313" key="2">
    <source>
        <dbReference type="Proteomes" id="UP000238426"/>
    </source>
</evidence>
<sequence length="514" mass="59555">MKRFCYINILLLVTVIFTNCKKETQVNTQTETQKTAQSIPKLYKTSHLRIGENIEVGAVYTDTVQFVEFNDNYDDFLFIVKKDNESVALIYNQKNPEFLKDERLEIKWKMDSMRPAGDPEFLDFVEHLVSAKSLGKIPNFENVFTQLPLKTLPLTEETSFDSFSEIQNTNPINAEAFKLPLIYSNWYKTGYNFKLSSGYRLDYSKDFYTTVLTVKKGDYEMETTLINYNLDGQIIDYKIIAYDEIAEGFFKTTSKLEKDKITIKNIEWTDEGHESSDVFKITSEGKIKIITNKELIISNAISQLNLDPENLKEELISSQFLKHNNETIIVLPEIVEEAEEFFTLNTHIVIYKNDTNQITHTYFESYKTNTWVSDAIRLDQLAIDAVPYPIDKSTKAFGVRVHYFGSSRVNPYYHQTLSLFVKNEQSLKKILSNFSLEENTGEWNGSCEGEFNNQKNTLSISEKMTNGYFDFELKQTLTHTTNFVSDIGDCDEKTTEKTEQYTIKFNGSIYQKKS</sequence>
<dbReference type="EMBL" id="PXOQ01000009">
    <property type="protein sequence ID" value="PSG88509.1"/>
    <property type="molecule type" value="Genomic_DNA"/>
</dbReference>
<dbReference type="AlphaFoldDB" id="A0A2T1N9H6"/>
<accession>A0A2T1N9H6</accession>
<evidence type="ECO:0000313" key="1">
    <source>
        <dbReference type="EMBL" id="PSG88509.1"/>
    </source>
</evidence>
<gene>
    <name evidence="1" type="ORF">C7H52_09420</name>
</gene>
<organism evidence="1 2">
    <name type="scientific">Aurantibacter aestuarii</name>
    <dbReference type="NCBI Taxonomy" id="1266046"/>
    <lineage>
        <taxon>Bacteria</taxon>
        <taxon>Pseudomonadati</taxon>
        <taxon>Bacteroidota</taxon>
        <taxon>Flavobacteriia</taxon>
        <taxon>Flavobacteriales</taxon>
        <taxon>Flavobacteriaceae</taxon>
        <taxon>Aurantibacter</taxon>
    </lineage>
</organism>
<dbReference type="RefSeq" id="WP_106463648.1">
    <property type="nucleotide sequence ID" value="NZ_PXOQ01000009.1"/>
</dbReference>
<dbReference type="Proteomes" id="UP000238426">
    <property type="component" value="Unassembled WGS sequence"/>
</dbReference>
<name>A0A2T1N9H6_9FLAO</name>
<comment type="caution">
    <text evidence="1">The sequence shown here is derived from an EMBL/GenBank/DDBJ whole genome shotgun (WGS) entry which is preliminary data.</text>
</comment>
<dbReference type="OrthoDB" id="1187902at2"/>